<dbReference type="EnsemblPlants" id="novel_model_7311_5bd9a17a">
    <property type="protein sequence ID" value="cds.novel_model_7311_5bd9a17a"/>
    <property type="gene ID" value="novel_gene_3857_5bd9a17a"/>
</dbReference>
<dbReference type="AlphaFoldDB" id="A0A803RB70"/>
<keyword evidence="1" id="KW-0812">Transmembrane</keyword>
<feature type="transmembrane region" description="Helical" evidence="1">
    <location>
        <begin position="29"/>
        <end position="49"/>
    </location>
</feature>
<reference evidence="2" key="1">
    <citation type="submission" date="2021-03" db="UniProtKB">
        <authorList>
            <consortium name="EnsemblPlants"/>
        </authorList>
    </citation>
    <scope>IDENTIFICATION</scope>
</reference>
<protein>
    <submittedName>
        <fullName evidence="2">Uncharacterized protein</fullName>
    </submittedName>
</protein>
<evidence type="ECO:0000256" key="1">
    <source>
        <dbReference type="SAM" id="Phobius"/>
    </source>
</evidence>
<dbReference type="Gramene" id="novel_model_7311_5bd9a17a">
    <property type="protein sequence ID" value="cds.novel_model_7311_5bd9a17a"/>
    <property type="gene ID" value="novel_gene_3857_5bd9a17a"/>
</dbReference>
<organism evidence="2 3">
    <name type="scientific">Cannabis sativa</name>
    <name type="common">Hemp</name>
    <name type="synonym">Marijuana</name>
    <dbReference type="NCBI Taxonomy" id="3483"/>
    <lineage>
        <taxon>Eukaryota</taxon>
        <taxon>Viridiplantae</taxon>
        <taxon>Streptophyta</taxon>
        <taxon>Embryophyta</taxon>
        <taxon>Tracheophyta</taxon>
        <taxon>Spermatophyta</taxon>
        <taxon>Magnoliopsida</taxon>
        <taxon>eudicotyledons</taxon>
        <taxon>Gunneridae</taxon>
        <taxon>Pentapetalae</taxon>
        <taxon>rosids</taxon>
        <taxon>fabids</taxon>
        <taxon>Rosales</taxon>
        <taxon>Cannabaceae</taxon>
        <taxon>Cannabis</taxon>
    </lineage>
</organism>
<accession>A0A803RB70</accession>
<dbReference type="EMBL" id="UZAU01000821">
    <property type="status" value="NOT_ANNOTATED_CDS"/>
    <property type="molecule type" value="Genomic_DNA"/>
</dbReference>
<evidence type="ECO:0000313" key="3">
    <source>
        <dbReference type="Proteomes" id="UP000596661"/>
    </source>
</evidence>
<name>A0A803RB70_CANSA</name>
<sequence>MCNFSFFTVFLIFFFVIFSLDHCRYFFPVVFARINSCIFLVLVSFWLFCSFETSTYFHLHG</sequence>
<keyword evidence="1" id="KW-1133">Transmembrane helix</keyword>
<keyword evidence="3" id="KW-1185">Reference proteome</keyword>
<dbReference type="Proteomes" id="UP000596661">
    <property type="component" value="Unassembled WGS sequence"/>
</dbReference>
<keyword evidence="1" id="KW-0472">Membrane</keyword>
<proteinExistence type="predicted"/>
<evidence type="ECO:0000313" key="2">
    <source>
        <dbReference type="EnsemblPlants" id="cds.novel_model_7311_5bd9a17a"/>
    </source>
</evidence>